<feature type="domain" description="HTH araC/xylS-type" evidence="4">
    <location>
        <begin position="166"/>
        <end position="264"/>
    </location>
</feature>
<dbReference type="PRINTS" id="PR00032">
    <property type="entry name" value="HTHARAC"/>
</dbReference>
<dbReference type="Pfam" id="PF12833">
    <property type="entry name" value="HTH_18"/>
    <property type="match status" value="1"/>
</dbReference>
<dbReference type="InterPro" id="IPR037923">
    <property type="entry name" value="HTH-like"/>
</dbReference>
<dbReference type="Proteomes" id="UP001168883">
    <property type="component" value="Unassembled WGS sequence"/>
</dbReference>
<evidence type="ECO:0000256" key="1">
    <source>
        <dbReference type="ARBA" id="ARBA00023015"/>
    </source>
</evidence>
<dbReference type="EMBL" id="JAUMKJ010000013">
    <property type="protein sequence ID" value="MDO3677848.1"/>
    <property type="molecule type" value="Genomic_DNA"/>
</dbReference>
<organism evidence="5 6">
    <name type="scientific">Paenibacillus ehimensis</name>
    <dbReference type="NCBI Taxonomy" id="79264"/>
    <lineage>
        <taxon>Bacteria</taxon>
        <taxon>Bacillati</taxon>
        <taxon>Bacillota</taxon>
        <taxon>Bacilli</taxon>
        <taxon>Bacillales</taxon>
        <taxon>Paenibacillaceae</taxon>
        <taxon>Paenibacillus</taxon>
    </lineage>
</organism>
<reference evidence="5" key="1">
    <citation type="submission" date="2023-07" db="EMBL/GenBank/DDBJ databases">
        <authorList>
            <person name="Aktuganov G."/>
            <person name="Boyko T."/>
            <person name="Delegan Y."/>
            <person name="Galimzianova N."/>
            <person name="Gilvanova E."/>
            <person name="Korobov V."/>
            <person name="Kuzmina L."/>
            <person name="Melentiev A."/>
            <person name="Milman P."/>
            <person name="Ryabova A."/>
            <person name="Stupak E."/>
            <person name="Yasakov T."/>
            <person name="Zharikova N."/>
            <person name="Zhurenko E."/>
        </authorList>
    </citation>
    <scope>NUCLEOTIDE SEQUENCE</scope>
    <source>
        <strain evidence="5">IB-739</strain>
    </source>
</reference>
<evidence type="ECO:0000259" key="4">
    <source>
        <dbReference type="PROSITE" id="PS01124"/>
    </source>
</evidence>
<sequence>MEAEVFTCGYSYHAQRFHTHYKTGLPLYLFRLQTEGASEAVIDGRTHRLGQGDLLLLNPGRTYELFVDEYETASKGRTISSGDYYLICGGRWMDQWWKRGDKPTLSRIDPGEQLLALWRHLIIEKQRPADKQTGELTGCLLQALCLSLERAATESAPSYGRSFTALRMKRFVEEHATSTFKVEDAARQAGLSVSRAVHLFKECYGKTMLEYALEIRLAAALERMKYTAMTLEQIAESCGFGGYSYFHRVFKDKFGIAPGAYRSGERQRRE</sequence>
<dbReference type="RefSeq" id="WP_302878531.1">
    <property type="nucleotide sequence ID" value="NZ_JAUMKJ010000013.1"/>
</dbReference>
<evidence type="ECO:0000256" key="2">
    <source>
        <dbReference type="ARBA" id="ARBA00023125"/>
    </source>
</evidence>
<dbReference type="InterPro" id="IPR018062">
    <property type="entry name" value="HTH_AraC-typ_CS"/>
</dbReference>
<dbReference type="Gene3D" id="1.10.10.60">
    <property type="entry name" value="Homeodomain-like"/>
    <property type="match status" value="2"/>
</dbReference>
<name>A0ABT8VA55_9BACL</name>
<evidence type="ECO:0000313" key="5">
    <source>
        <dbReference type="EMBL" id="MDO3677848.1"/>
    </source>
</evidence>
<keyword evidence="1" id="KW-0805">Transcription regulation</keyword>
<dbReference type="Pfam" id="PF02311">
    <property type="entry name" value="AraC_binding"/>
    <property type="match status" value="1"/>
</dbReference>
<protein>
    <submittedName>
        <fullName evidence="5">AraC family transcriptional regulator</fullName>
    </submittedName>
</protein>
<comment type="caution">
    <text evidence="5">The sequence shown here is derived from an EMBL/GenBank/DDBJ whole genome shotgun (WGS) entry which is preliminary data.</text>
</comment>
<dbReference type="PANTHER" id="PTHR43280:SF2">
    <property type="entry name" value="HTH-TYPE TRANSCRIPTIONAL REGULATOR EXSA"/>
    <property type="match status" value="1"/>
</dbReference>
<keyword evidence="6" id="KW-1185">Reference proteome</keyword>
<dbReference type="PROSITE" id="PS00041">
    <property type="entry name" value="HTH_ARAC_FAMILY_1"/>
    <property type="match status" value="1"/>
</dbReference>
<dbReference type="SMART" id="SM00342">
    <property type="entry name" value="HTH_ARAC"/>
    <property type="match status" value="1"/>
</dbReference>
<dbReference type="PANTHER" id="PTHR43280">
    <property type="entry name" value="ARAC-FAMILY TRANSCRIPTIONAL REGULATOR"/>
    <property type="match status" value="1"/>
</dbReference>
<dbReference type="InterPro" id="IPR018060">
    <property type="entry name" value="HTH_AraC"/>
</dbReference>
<keyword evidence="2" id="KW-0238">DNA-binding</keyword>
<evidence type="ECO:0000313" key="6">
    <source>
        <dbReference type="Proteomes" id="UP001168883"/>
    </source>
</evidence>
<keyword evidence="3" id="KW-0804">Transcription</keyword>
<dbReference type="InterPro" id="IPR009057">
    <property type="entry name" value="Homeodomain-like_sf"/>
</dbReference>
<proteinExistence type="predicted"/>
<dbReference type="InterPro" id="IPR003313">
    <property type="entry name" value="AraC-bd"/>
</dbReference>
<dbReference type="SUPFAM" id="SSF46689">
    <property type="entry name" value="Homeodomain-like"/>
    <property type="match status" value="2"/>
</dbReference>
<dbReference type="PROSITE" id="PS01124">
    <property type="entry name" value="HTH_ARAC_FAMILY_2"/>
    <property type="match status" value="1"/>
</dbReference>
<evidence type="ECO:0000256" key="3">
    <source>
        <dbReference type="ARBA" id="ARBA00023163"/>
    </source>
</evidence>
<dbReference type="InterPro" id="IPR020449">
    <property type="entry name" value="Tscrpt_reg_AraC-type_HTH"/>
</dbReference>
<accession>A0ABT8VA55</accession>
<dbReference type="SUPFAM" id="SSF51215">
    <property type="entry name" value="Regulatory protein AraC"/>
    <property type="match status" value="1"/>
</dbReference>
<gene>
    <name evidence="5" type="ORF">Q3C12_12620</name>
</gene>